<feature type="transmembrane region" description="Helical" evidence="7">
    <location>
        <begin position="477"/>
        <end position="493"/>
    </location>
</feature>
<keyword evidence="3" id="KW-1003">Cell membrane</keyword>
<evidence type="ECO:0000256" key="1">
    <source>
        <dbReference type="ARBA" id="ARBA00004651"/>
    </source>
</evidence>
<comment type="subcellular location">
    <subcellularLocation>
        <location evidence="1">Cell membrane</location>
        <topology evidence="1">Multi-pass membrane protein</topology>
    </subcellularLocation>
</comment>
<feature type="transmembrane region" description="Helical" evidence="7">
    <location>
        <begin position="369"/>
        <end position="389"/>
    </location>
</feature>
<evidence type="ECO:0000256" key="5">
    <source>
        <dbReference type="ARBA" id="ARBA00022989"/>
    </source>
</evidence>
<dbReference type="PANTHER" id="PTHR30509">
    <property type="entry name" value="P-HYDROXYBENZOIC ACID EFFLUX PUMP SUBUNIT-RELATED"/>
    <property type="match status" value="1"/>
</dbReference>
<evidence type="ECO:0000256" key="4">
    <source>
        <dbReference type="ARBA" id="ARBA00022692"/>
    </source>
</evidence>
<feature type="transmembrane region" description="Helical" evidence="7">
    <location>
        <begin position="90"/>
        <end position="110"/>
    </location>
</feature>
<dbReference type="EMBL" id="RJVQ01000003">
    <property type="protein sequence ID" value="RQW63669.1"/>
    <property type="molecule type" value="Genomic_DNA"/>
</dbReference>
<accession>A0A3N9THM3</accession>
<feature type="transmembrane region" description="Helical" evidence="7">
    <location>
        <begin position="395"/>
        <end position="413"/>
    </location>
</feature>
<comment type="caution">
    <text evidence="8">The sequence shown here is derived from an EMBL/GenBank/DDBJ whole genome shotgun (WGS) entry which is preliminary data.</text>
</comment>
<dbReference type="PANTHER" id="PTHR30509:SF9">
    <property type="entry name" value="MULTIDRUG RESISTANCE PROTEIN MDTO"/>
    <property type="match status" value="1"/>
</dbReference>
<dbReference type="Pfam" id="PF04632">
    <property type="entry name" value="FUSC"/>
    <property type="match status" value="1"/>
</dbReference>
<sequence>MSAKLLATSIFKPDKAAVVFAIKGVIAMAASLYIAMYCNLERPYWALVSAVFLQIRPESGLVIEKGFCQIIGTLIGGIVGILILEFFIPYPALAFFFLSLWIGLNAYLSAMVRRTNFIYAYAMAGITAVLVVVLVMVQPTTASSATIFDVAQARVSELIVGSLCATVISQLFWPVKVKDGLQLHARKVINDCLEYLSLEISDSGTHESRHNKIDAIFDSLTILTDDSSAVSYEGPRGPGISRAAVLLCNKIMSLLAVIQIFGRLKRNHPELMTSTIITMIGEMQSSFDRLKESSSYDDCYHIAQELRRTLLRHKNNHVASSALETRLIKVAMEVAAELVLILKSFNAINEQGDILLNAKNFKPYKNPMIALSVAVRTTTSFLVGVGLWIGTGSNAVVMMMILPVIFSIMMARLPLMIVSVVLKRIVIGSVVASFVAIFYALNLLAQSSGDFPILVMVLAGPYFLGLLALAVRPTLPYGLGFCIPFTILVRPASDMSYSFQIDSTVSNAMSIAVGVTVLYWLFQLITSPSVKSIQKDLIAETVRDLKRVSNQNNAVDWFNARMGDRVLRIVAFDKAKPTADRIMTDIALTGLNLGHILIRVNSVFRSLETDSNAKEAWNKWVKALSRAYSESASGLDCIEFGQANEAFLNYLKENRISSENYEMFKGMCERITLTFKRIAASVVHQKDAHL</sequence>
<dbReference type="AlphaFoldDB" id="A0A3N9THM3"/>
<evidence type="ECO:0000256" key="7">
    <source>
        <dbReference type="SAM" id="Phobius"/>
    </source>
</evidence>
<keyword evidence="6 7" id="KW-0472">Membrane</keyword>
<feature type="transmembrane region" description="Helical" evidence="7">
    <location>
        <begin position="425"/>
        <end position="445"/>
    </location>
</feature>
<evidence type="ECO:0000313" key="9">
    <source>
        <dbReference type="Proteomes" id="UP000281112"/>
    </source>
</evidence>
<feature type="transmembrane region" description="Helical" evidence="7">
    <location>
        <begin position="117"/>
        <end position="138"/>
    </location>
</feature>
<gene>
    <name evidence="8" type="ORF">EES38_10525</name>
</gene>
<keyword evidence="2" id="KW-0813">Transport</keyword>
<keyword evidence="5 7" id="KW-1133">Transmembrane helix</keyword>
<keyword evidence="9" id="KW-1185">Reference proteome</keyword>
<feature type="transmembrane region" description="Helical" evidence="7">
    <location>
        <begin position="158"/>
        <end position="177"/>
    </location>
</feature>
<feature type="transmembrane region" description="Helical" evidence="7">
    <location>
        <begin position="61"/>
        <end position="84"/>
    </location>
</feature>
<evidence type="ECO:0000256" key="3">
    <source>
        <dbReference type="ARBA" id="ARBA00022475"/>
    </source>
</evidence>
<dbReference type="GO" id="GO:0005886">
    <property type="term" value="C:plasma membrane"/>
    <property type="evidence" value="ECO:0007669"/>
    <property type="project" value="UniProtKB-SubCell"/>
</dbReference>
<evidence type="ECO:0000256" key="2">
    <source>
        <dbReference type="ARBA" id="ARBA00022448"/>
    </source>
</evidence>
<dbReference type="InterPro" id="IPR006726">
    <property type="entry name" value="PHBA_efflux_AaeB/fusaric-R"/>
</dbReference>
<evidence type="ECO:0000313" key="8">
    <source>
        <dbReference type="EMBL" id="RQW63669.1"/>
    </source>
</evidence>
<feature type="transmembrane region" description="Helical" evidence="7">
    <location>
        <begin position="451"/>
        <end position="470"/>
    </location>
</feature>
<dbReference type="RefSeq" id="WP_124937131.1">
    <property type="nucleotide sequence ID" value="NZ_RJVQ01000003.1"/>
</dbReference>
<evidence type="ECO:0000256" key="6">
    <source>
        <dbReference type="ARBA" id="ARBA00023136"/>
    </source>
</evidence>
<feature type="transmembrane region" description="Helical" evidence="7">
    <location>
        <begin position="505"/>
        <end position="525"/>
    </location>
</feature>
<keyword evidence="4 7" id="KW-0812">Transmembrane</keyword>
<proteinExistence type="predicted"/>
<dbReference type="Proteomes" id="UP000281112">
    <property type="component" value="Unassembled WGS sequence"/>
</dbReference>
<protein>
    <submittedName>
        <fullName evidence="8">FUSC family protein</fullName>
    </submittedName>
</protein>
<dbReference type="GO" id="GO:0022857">
    <property type="term" value="F:transmembrane transporter activity"/>
    <property type="evidence" value="ECO:0007669"/>
    <property type="project" value="InterPro"/>
</dbReference>
<feature type="transmembrane region" description="Helical" evidence="7">
    <location>
        <begin position="20"/>
        <end position="40"/>
    </location>
</feature>
<organism evidence="8 9">
    <name type="scientific">Vibrio viridaestus</name>
    <dbReference type="NCBI Taxonomy" id="2487322"/>
    <lineage>
        <taxon>Bacteria</taxon>
        <taxon>Pseudomonadati</taxon>
        <taxon>Pseudomonadota</taxon>
        <taxon>Gammaproteobacteria</taxon>
        <taxon>Vibrionales</taxon>
        <taxon>Vibrionaceae</taxon>
        <taxon>Vibrio</taxon>
    </lineage>
</organism>
<reference evidence="8 9" key="1">
    <citation type="submission" date="2018-11" db="EMBL/GenBank/DDBJ databases">
        <title>Vibrio LJC006 sp. nov., isolated from seawater during the bloom of the enteromorpha.</title>
        <authorList>
            <person name="Liang J."/>
        </authorList>
    </citation>
    <scope>NUCLEOTIDE SEQUENCE [LARGE SCALE GENOMIC DNA]</scope>
    <source>
        <strain evidence="8 9">LJC006</strain>
    </source>
</reference>
<dbReference type="OrthoDB" id="9807111at2"/>
<name>A0A3N9THM3_9VIBR</name>